<keyword evidence="2 5" id="KW-0812">Transmembrane</keyword>
<organism evidence="8 9">
    <name type="scientific">Aulographum hederae CBS 113979</name>
    <dbReference type="NCBI Taxonomy" id="1176131"/>
    <lineage>
        <taxon>Eukaryota</taxon>
        <taxon>Fungi</taxon>
        <taxon>Dikarya</taxon>
        <taxon>Ascomycota</taxon>
        <taxon>Pezizomycotina</taxon>
        <taxon>Dothideomycetes</taxon>
        <taxon>Pleosporomycetidae</taxon>
        <taxon>Aulographales</taxon>
        <taxon>Aulographaceae</taxon>
    </lineage>
</organism>
<dbReference type="GO" id="GO:0016020">
    <property type="term" value="C:membrane"/>
    <property type="evidence" value="ECO:0007669"/>
    <property type="project" value="UniProtKB-SubCell"/>
</dbReference>
<dbReference type="PROSITE" id="PS50922">
    <property type="entry name" value="TLC"/>
    <property type="match status" value="1"/>
</dbReference>
<dbReference type="PANTHER" id="PTHR13439:SF0">
    <property type="entry name" value="TOPOISOMERASE I DAMAGE AFFECTED PROTEIN 4"/>
    <property type="match status" value="1"/>
</dbReference>
<evidence type="ECO:0000256" key="5">
    <source>
        <dbReference type="PROSITE-ProRule" id="PRU00205"/>
    </source>
</evidence>
<feature type="transmembrane region" description="Helical" evidence="6">
    <location>
        <begin position="166"/>
        <end position="187"/>
    </location>
</feature>
<feature type="transmembrane region" description="Helical" evidence="6">
    <location>
        <begin position="141"/>
        <end position="160"/>
    </location>
</feature>
<evidence type="ECO:0000259" key="7">
    <source>
        <dbReference type="PROSITE" id="PS50922"/>
    </source>
</evidence>
<evidence type="ECO:0000256" key="1">
    <source>
        <dbReference type="ARBA" id="ARBA00004141"/>
    </source>
</evidence>
<dbReference type="EMBL" id="ML977158">
    <property type="protein sequence ID" value="KAF1986095.1"/>
    <property type="molecule type" value="Genomic_DNA"/>
</dbReference>
<dbReference type="GO" id="GO:0055088">
    <property type="term" value="P:lipid homeostasis"/>
    <property type="evidence" value="ECO:0007669"/>
    <property type="project" value="TreeGrafter"/>
</dbReference>
<protein>
    <submittedName>
        <fullName evidence="8">DUF887-domain-containing protein</fullName>
    </submittedName>
</protein>
<keyword evidence="9" id="KW-1185">Reference proteome</keyword>
<dbReference type="SMART" id="SM00724">
    <property type="entry name" value="TLC"/>
    <property type="match status" value="1"/>
</dbReference>
<feature type="domain" description="TLC" evidence="7">
    <location>
        <begin position="66"/>
        <end position="303"/>
    </location>
</feature>
<dbReference type="GO" id="GO:0005783">
    <property type="term" value="C:endoplasmic reticulum"/>
    <property type="evidence" value="ECO:0007669"/>
    <property type="project" value="TreeGrafter"/>
</dbReference>
<feature type="transmembrane region" description="Helical" evidence="6">
    <location>
        <begin position="109"/>
        <end position="129"/>
    </location>
</feature>
<proteinExistence type="predicted"/>
<feature type="transmembrane region" description="Helical" evidence="6">
    <location>
        <begin position="34"/>
        <end position="55"/>
    </location>
</feature>
<reference evidence="8" key="1">
    <citation type="journal article" date="2020" name="Stud. Mycol.">
        <title>101 Dothideomycetes genomes: a test case for predicting lifestyles and emergence of pathogens.</title>
        <authorList>
            <person name="Haridas S."/>
            <person name="Albert R."/>
            <person name="Binder M."/>
            <person name="Bloem J."/>
            <person name="Labutti K."/>
            <person name="Salamov A."/>
            <person name="Andreopoulos B."/>
            <person name="Baker S."/>
            <person name="Barry K."/>
            <person name="Bills G."/>
            <person name="Bluhm B."/>
            <person name="Cannon C."/>
            <person name="Castanera R."/>
            <person name="Culley D."/>
            <person name="Daum C."/>
            <person name="Ezra D."/>
            <person name="Gonzalez J."/>
            <person name="Henrissat B."/>
            <person name="Kuo A."/>
            <person name="Liang C."/>
            <person name="Lipzen A."/>
            <person name="Lutzoni F."/>
            <person name="Magnuson J."/>
            <person name="Mondo S."/>
            <person name="Nolan M."/>
            <person name="Ohm R."/>
            <person name="Pangilinan J."/>
            <person name="Park H.-J."/>
            <person name="Ramirez L."/>
            <person name="Alfaro M."/>
            <person name="Sun H."/>
            <person name="Tritt A."/>
            <person name="Yoshinaga Y."/>
            <person name="Zwiers L.-H."/>
            <person name="Turgeon B."/>
            <person name="Goodwin S."/>
            <person name="Spatafora J."/>
            <person name="Crous P."/>
            <person name="Grigoriev I."/>
        </authorList>
    </citation>
    <scope>NUCLEOTIDE SEQUENCE</scope>
    <source>
        <strain evidence="8">CBS 113979</strain>
    </source>
</reference>
<evidence type="ECO:0000256" key="4">
    <source>
        <dbReference type="ARBA" id="ARBA00023136"/>
    </source>
</evidence>
<dbReference type="InterPro" id="IPR050846">
    <property type="entry name" value="TLCD"/>
</dbReference>
<evidence type="ECO:0000256" key="6">
    <source>
        <dbReference type="SAM" id="Phobius"/>
    </source>
</evidence>
<accession>A0A6G1GYT6</accession>
<sequence>MSLHIPPPSPLLRLTRPLASTLGLSTLPHHLHEALLSTLLYSSLFLLSPRLSTYLAPRTYPRLTRPQRVSWDTHVVSFVQSVVVCGMAVYTIWVDPTREGGGGGWRGRLWGYSGMAGTVQGMAMGYFVWDCAVSAMYMGTLGGSSLVHAVAALVVTLIGFRPFANYYGLNFILYELSTPFLNIHWFLDKLSLTGSRAQLYNGIALLVSFGGARLVWGTYQSALIYHDVWMAWGARGTPLGEGCGRYLDPGVGKVVGEGFGVPVECQELPAWLAVLYLGSNTILSLLNFWWFGKMITAVRKRFVKKEGKGDGEKKE</sequence>
<feature type="transmembrane region" description="Helical" evidence="6">
    <location>
        <begin position="75"/>
        <end position="94"/>
    </location>
</feature>
<evidence type="ECO:0000313" key="9">
    <source>
        <dbReference type="Proteomes" id="UP000800041"/>
    </source>
</evidence>
<dbReference type="InterPro" id="IPR006634">
    <property type="entry name" value="TLC-dom"/>
</dbReference>
<name>A0A6G1GYT6_9PEZI</name>
<dbReference type="OrthoDB" id="10266980at2759"/>
<dbReference type="Pfam" id="PF03798">
    <property type="entry name" value="TRAM_LAG1_CLN8"/>
    <property type="match status" value="1"/>
</dbReference>
<gene>
    <name evidence="8" type="ORF">K402DRAFT_393953</name>
</gene>
<evidence type="ECO:0000256" key="2">
    <source>
        <dbReference type="ARBA" id="ARBA00022692"/>
    </source>
</evidence>
<comment type="subcellular location">
    <subcellularLocation>
        <location evidence="1">Membrane</location>
        <topology evidence="1">Multi-pass membrane protein</topology>
    </subcellularLocation>
</comment>
<feature type="transmembrane region" description="Helical" evidence="6">
    <location>
        <begin position="199"/>
        <end position="219"/>
    </location>
</feature>
<feature type="transmembrane region" description="Helical" evidence="6">
    <location>
        <begin position="270"/>
        <end position="291"/>
    </location>
</feature>
<evidence type="ECO:0000313" key="8">
    <source>
        <dbReference type="EMBL" id="KAF1986095.1"/>
    </source>
</evidence>
<keyword evidence="4 5" id="KW-0472">Membrane</keyword>
<dbReference type="PANTHER" id="PTHR13439">
    <property type="entry name" value="CT120 PROTEIN"/>
    <property type="match status" value="1"/>
</dbReference>
<evidence type="ECO:0000256" key="3">
    <source>
        <dbReference type="ARBA" id="ARBA00022989"/>
    </source>
</evidence>
<dbReference type="AlphaFoldDB" id="A0A6G1GYT6"/>
<keyword evidence="3 6" id="KW-1133">Transmembrane helix</keyword>
<dbReference type="Proteomes" id="UP000800041">
    <property type="component" value="Unassembled WGS sequence"/>
</dbReference>